<comment type="caution">
    <text evidence="3">The sequence shown here is derived from an EMBL/GenBank/DDBJ whole genome shotgun (WGS) entry which is preliminary data.</text>
</comment>
<feature type="domain" description="3-keto-alpha-glucoside-1,2-lyase/3-keto-2-hydroxy-glucal hydratase" evidence="2">
    <location>
        <begin position="49"/>
        <end position="250"/>
    </location>
</feature>
<accession>A0A327SI26</accession>
<keyword evidence="1" id="KW-1133">Transmembrane helix</keyword>
<evidence type="ECO:0000313" key="4">
    <source>
        <dbReference type="Proteomes" id="UP000249754"/>
    </source>
</evidence>
<dbReference type="Pfam" id="PF06439">
    <property type="entry name" value="3keto-disac_hyd"/>
    <property type="match status" value="1"/>
</dbReference>
<keyword evidence="1" id="KW-0812">Transmembrane</keyword>
<gene>
    <name evidence="3" type="ORF">LY11_04142</name>
</gene>
<dbReference type="InterPro" id="IPR010496">
    <property type="entry name" value="AL/BT2_dom"/>
</dbReference>
<evidence type="ECO:0000259" key="2">
    <source>
        <dbReference type="Pfam" id="PF06439"/>
    </source>
</evidence>
<feature type="transmembrane region" description="Helical" evidence="1">
    <location>
        <begin position="21"/>
        <end position="39"/>
    </location>
</feature>
<dbReference type="AlphaFoldDB" id="A0A327SI26"/>
<dbReference type="Proteomes" id="UP000249754">
    <property type="component" value="Unassembled WGS sequence"/>
</dbReference>
<protein>
    <submittedName>
        <fullName evidence="3">Uncharacterized protein DUF1080</fullName>
    </submittedName>
</protein>
<evidence type="ECO:0000256" key="1">
    <source>
        <dbReference type="SAM" id="Phobius"/>
    </source>
</evidence>
<sequence length="252" mass="28238">MSNANTAKDGHWVLNFILKKTYMKTYAISAILVFTMIGFNAQAQSSKKGFTSLFDGKTTKGWHSYGKTSVGKGWKVENGAIHLDPKSKQKDDGDLVTDKEYANFHLKIDWKVAPKSNSGVLFHINENPEKYNQTYSTGPEMQVIDNDGHPDGKIIKHRAGDLYDLVKSSSEPVKPVGQWNTAEIISNKGKLEFILNGVKTVSTTQFDENWKALIAGSKFAKWEGFGTFTKGKIALQDHGDEVWFRNIMIKEL</sequence>
<keyword evidence="1" id="KW-0472">Membrane</keyword>
<evidence type="ECO:0000313" key="3">
    <source>
        <dbReference type="EMBL" id="RAJ25407.1"/>
    </source>
</evidence>
<dbReference type="GO" id="GO:0016787">
    <property type="term" value="F:hydrolase activity"/>
    <property type="evidence" value="ECO:0007669"/>
    <property type="project" value="InterPro"/>
</dbReference>
<reference evidence="3 4" key="1">
    <citation type="submission" date="2018-06" db="EMBL/GenBank/DDBJ databases">
        <title>Genomic Encyclopedia of Archaeal and Bacterial Type Strains, Phase II (KMG-II): from individual species to whole genera.</title>
        <authorList>
            <person name="Goeker M."/>
        </authorList>
    </citation>
    <scope>NUCLEOTIDE SEQUENCE [LARGE SCALE GENOMIC DNA]</scope>
    <source>
        <strain evidence="3 4">DSM 14825</strain>
    </source>
</reference>
<dbReference type="EMBL" id="QLLR01000027">
    <property type="protein sequence ID" value="RAJ25407.1"/>
    <property type="molecule type" value="Genomic_DNA"/>
</dbReference>
<dbReference type="Gene3D" id="2.60.120.560">
    <property type="entry name" value="Exo-inulinase, domain 1"/>
    <property type="match status" value="1"/>
</dbReference>
<name>A0A327SI26_9SPHI</name>
<proteinExistence type="predicted"/>
<dbReference type="STRING" id="188932.AY601_4783"/>
<organism evidence="3 4">
    <name type="scientific">Pedobacter cryoconitis</name>
    <dbReference type="NCBI Taxonomy" id="188932"/>
    <lineage>
        <taxon>Bacteria</taxon>
        <taxon>Pseudomonadati</taxon>
        <taxon>Bacteroidota</taxon>
        <taxon>Sphingobacteriia</taxon>
        <taxon>Sphingobacteriales</taxon>
        <taxon>Sphingobacteriaceae</taxon>
        <taxon>Pedobacter</taxon>
    </lineage>
</organism>